<evidence type="ECO:0000313" key="3">
    <source>
        <dbReference type="Proteomes" id="UP000001937"/>
    </source>
</evidence>
<dbReference type="AlphaFoldDB" id="Q2JCS1"/>
<protein>
    <submittedName>
        <fullName evidence="2">Uncharacterized protein</fullName>
    </submittedName>
</protein>
<evidence type="ECO:0000256" key="1">
    <source>
        <dbReference type="SAM" id="MobiDB-lite"/>
    </source>
</evidence>
<dbReference type="eggNOG" id="COG3467">
    <property type="taxonomic scope" value="Bacteria"/>
</dbReference>
<dbReference type="Gene3D" id="2.30.110.10">
    <property type="entry name" value="Electron Transport, Fmn-binding Protein, Chain A"/>
    <property type="match status" value="1"/>
</dbReference>
<dbReference type="InterPro" id="IPR024747">
    <property type="entry name" value="Pyridox_Oxase-rel"/>
</dbReference>
<dbReference type="InterPro" id="IPR012349">
    <property type="entry name" value="Split_barrel_FMN-bd"/>
</dbReference>
<gene>
    <name evidence="2" type="ordered locus">Francci3_1545</name>
</gene>
<accession>A0A1X1Q246</accession>
<dbReference type="EMBL" id="CP000249">
    <property type="protein sequence ID" value="ABD10921.1"/>
    <property type="molecule type" value="Genomic_DNA"/>
</dbReference>
<dbReference type="SUPFAM" id="SSF50475">
    <property type="entry name" value="FMN-binding split barrel"/>
    <property type="match status" value="1"/>
</dbReference>
<dbReference type="KEGG" id="fra:Francci3_1545"/>
<name>Q2JCS1_FRACC</name>
<dbReference type="Pfam" id="PF12900">
    <property type="entry name" value="Pyridox_ox_2"/>
    <property type="match status" value="1"/>
</dbReference>
<dbReference type="HOGENOM" id="CLU_127487_1_0_11"/>
<dbReference type="RefSeq" id="WP_011435984.1">
    <property type="nucleotide sequence ID" value="NC_007777.1"/>
</dbReference>
<proteinExistence type="predicted"/>
<dbReference type="Proteomes" id="UP000001937">
    <property type="component" value="Chromosome"/>
</dbReference>
<organism evidence="2 3">
    <name type="scientific">Frankia casuarinae (strain DSM 45818 / CECT 9043 / HFP020203 / CcI3)</name>
    <dbReference type="NCBI Taxonomy" id="106370"/>
    <lineage>
        <taxon>Bacteria</taxon>
        <taxon>Bacillati</taxon>
        <taxon>Actinomycetota</taxon>
        <taxon>Actinomycetes</taxon>
        <taxon>Frankiales</taxon>
        <taxon>Frankiaceae</taxon>
        <taxon>Frankia</taxon>
    </lineage>
</organism>
<reference evidence="2 3" key="1">
    <citation type="journal article" date="2007" name="Genome Res.">
        <title>Genome characteristics of facultatively symbiotic Frankia sp. strains reflect host range and host plant biogeography.</title>
        <authorList>
            <person name="Normand P."/>
            <person name="Lapierre P."/>
            <person name="Tisa L.S."/>
            <person name="Gogarten J.P."/>
            <person name="Alloisio N."/>
            <person name="Bagnarol E."/>
            <person name="Bassi C.A."/>
            <person name="Berry A.M."/>
            <person name="Bickhart D.M."/>
            <person name="Choisne N."/>
            <person name="Couloux A."/>
            <person name="Cournoyer B."/>
            <person name="Cruveiller S."/>
            <person name="Daubin V."/>
            <person name="Demange N."/>
            <person name="Francino M.P."/>
            <person name="Goltsman E."/>
            <person name="Huang Y."/>
            <person name="Kopp O.R."/>
            <person name="Labarre L."/>
            <person name="Lapidus A."/>
            <person name="Lavire C."/>
            <person name="Marechal J."/>
            <person name="Martinez M."/>
            <person name="Mastronunzio J.E."/>
            <person name="Mullin B.C."/>
            <person name="Niemann J."/>
            <person name="Pujic P."/>
            <person name="Rawnsley T."/>
            <person name="Rouy Z."/>
            <person name="Schenowitz C."/>
            <person name="Sellstedt A."/>
            <person name="Tavares F."/>
            <person name="Tomkins J.P."/>
            <person name="Vallenet D."/>
            <person name="Valverde C."/>
            <person name="Wall L.G."/>
            <person name="Wang Y."/>
            <person name="Medigue C."/>
            <person name="Benson D.R."/>
        </authorList>
    </citation>
    <scope>NUCLEOTIDE SEQUENCE [LARGE SCALE GENOMIC DNA]</scope>
    <source>
        <strain evidence="3">DSM 45818 / CECT 9043 / CcI3</strain>
    </source>
</reference>
<feature type="region of interest" description="Disordered" evidence="1">
    <location>
        <begin position="1"/>
        <end position="35"/>
    </location>
</feature>
<sequence length="179" mass="18870">MTPPNAGAPALVTVASPTDRTELAMPTTQTPTQTSGTSIRVAFAFDHAGGGVLSPATCLWLLGNEQLGRVAFRADGEVLVLPVNYVMDGEAVAFRTAVGSKLTAAIEEDAVGFEVDGRDPASRSGWSVLINGKAVSVTDPGTLARLEQTGLKPWADRIEHPHWVRILPESMTGRAVIHS</sequence>
<feature type="compositionally biased region" description="Low complexity" evidence="1">
    <location>
        <begin position="26"/>
        <end position="35"/>
    </location>
</feature>
<evidence type="ECO:0000313" key="2">
    <source>
        <dbReference type="EMBL" id="ABD10921.1"/>
    </source>
</evidence>
<dbReference type="OrthoDB" id="3212118at2"/>
<dbReference type="STRING" id="106370.Francci3_1545"/>
<accession>Q2JCS1</accession>
<keyword evidence="3" id="KW-1185">Reference proteome</keyword>